<evidence type="ECO:0000259" key="11">
    <source>
        <dbReference type="Pfam" id="PF02096"/>
    </source>
</evidence>
<evidence type="ECO:0000256" key="4">
    <source>
        <dbReference type="ARBA" id="ARBA00022692"/>
    </source>
</evidence>
<dbReference type="CDD" id="cd20070">
    <property type="entry name" value="5TM_YidC_Alb3"/>
    <property type="match status" value="1"/>
</dbReference>
<evidence type="ECO:0000313" key="13">
    <source>
        <dbReference type="Proteomes" id="UP001222800"/>
    </source>
</evidence>
<evidence type="ECO:0000256" key="2">
    <source>
        <dbReference type="ARBA" id="ARBA00022448"/>
    </source>
</evidence>
<feature type="transmembrane region" description="Helical" evidence="10">
    <location>
        <begin position="182"/>
        <end position="206"/>
    </location>
</feature>
<evidence type="ECO:0000256" key="5">
    <source>
        <dbReference type="ARBA" id="ARBA00022927"/>
    </source>
</evidence>
<dbReference type="InterPro" id="IPR028055">
    <property type="entry name" value="YidC/Oxa/ALB_C"/>
</dbReference>
<feature type="transmembrane region" description="Helical" evidence="10">
    <location>
        <begin position="22"/>
        <end position="42"/>
    </location>
</feature>
<dbReference type="InterPro" id="IPR047196">
    <property type="entry name" value="YidC_ALB_C"/>
</dbReference>
<dbReference type="NCBIfam" id="TIGR03592">
    <property type="entry name" value="yidC_oxa1_cterm"/>
    <property type="match status" value="1"/>
</dbReference>
<keyword evidence="2" id="KW-0813">Transport</keyword>
<evidence type="ECO:0000256" key="7">
    <source>
        <dbReference type="ARBA" id="ARBA00023136"/>
    </source>
</evidence>
<keyword evidence="7 10" id="KW-0472">Membrane</keyword>
<feature type="transmembrane region" description="Helical" evidence="10">
    <location>
        <begin position="140"/>
        <end position="162"/>
    </location>
</feature>
<dbReference type="PANTHER" id="PTHR12428">
    <property type="entry name" value="OXA1"/>
    <property type="match status" value="1"/>
</dbReference>
<dbReference type="RefSeq" id="WP_277732262.1">
    <property type="nucleotide sequence ID" value="NZ_CP120733.1"/>
</dbReference>
<sequence length="227" mass="25512">MDLFPNSLGALLKIVFNIVGDYGWSIVIFTIIVKGALLPLTLSQTRSMKAMQEIQPKIKEIQEKYKNDQEKMNQKVMALYKEHKVNPVAGCLPLIVQMPILIGLFSALRDPAKYVFGSEAVYKAIDTSFLWLPNLSNPDVIMVGGFALPWILPIIAALTTYISSAMMTPKGGKKDSTQTMMLYFFPLMILWWGKSFPGGLTLYWVVSNIFQIIQQQFIIKPAKAKGE</sequence>
<proteinExistence type="inferred from homology"/>
<evidence type="ECO:0000256" key="9">
    <source>
        <dbReference type="RuleBase" id="RU003945"/>
    </source>
</evidence>
<dbReference type="Pfam" id="PF02096">
    <property type="entry name" value="60KD_IMP"/>
    <property type="match status" value="1"/>
</dbReference>
<evidence type="ECO:0000256" key="10">
    <source>
        <dbReference type="SAM" id="Phobius"/>
    </source>
</evidence>
<gene>
    <name evidence="12" type="ORF">P4S50_18320</name>
</gene>
<comment type="subcellular location">
    <subcellularLocation>
        <location evidence="1">Cell membrane</location>
        <topology evidence="1">Multi-pass membrane protein</topology>
    </subcellularLocation>
    <subcellularLocation>
        <location evidence="9">Membrane</location>
        <topology evidence="9">Multi-pass membrane protein</topology>
    </subcellularLocation>
</comment>
<evidence type="ECO:0000256" key="1">
    <source>
        <dbReference type="ARBA" id="ARBA00004651"/>
    </source>
</evidence>
<dbReference type="InterPro" id="IPR001708">
    <property type="entry name" value="YidC/ALB3/OXA1/COX18"/>
</dbReference>
<evidence type="ECO:0000256" key="6">
    <source>
        <dbReference type="ARBA" id="ARBA00022989"/>
    </source>
</evidence>
<dbReference type="PANTHER" id="PTHR12428:SF65">
    <property type="entry name" value="CYTOCHROME C OXIDASE ASSEMBLY PROTEIN COX18, MITOCHONDRIAL"/>
    <property type="match status" value="1"/>
</dbReference>
<evidence type="ECO:0000256" key="3">
    <source>
        <dbReference type="ARBA" id="ARBA00022475"/>
    </source>
</evidence>
<evidence type="ECO:0000313" key="12">
    <source>
        <dbReference type="EMBL" id="WFD10285.1"/>
    </source>
</evidence>
<protein>
    <submittedName>
        <fullName evidence="12">YidC/Oxa1 family membrane protein insertase</fullName>
    </submittedName>
</protein>
<reference evidence="12 13" key="1">
    <citation type="submission" date="2023-03" db="EMBL/GenBank/DDBJ databases">
        <title>Complete genome sequence of Tepidibacter sp. SWIR-1, isolated from a deep-sea hydrothermal vent.</title>
        <authorList>
            <person name="Li X."/>
        </authorList>
    </citation>
    <scope>NUCLEOTIDE SEQUENCE [LARGE SCALE GENOMIC DNA]</scope>
    <source>
        <strain evidence="12 13">SWIR-1</strain>
    </source>
</reference>
<feature type="transmembrane region" description="Helical" evidence="10">
    <location>
        <begin position="85"/>
        <end position="108"/>
    </location>
</feature>
<dbReference type="Proteomes" id="UP001222800">
    <property type="component" value="Chromosome"/>
</dbReference>
<feature type="domain" description="Membrane insertase YidC/Oxa/ALB C-terminal" evidence="11">
    <location>
        <begin position="22"/>
        <end position="219"/>
    </location>
</feature>
<comment type="similarity">
    <text evidence="9">Belongs to the OXA1/ALB3/YidC family.</text>
</comment>
<keyword evidence="6 10" id="KW-1133">Transmembrane helix</keyword>
<keyword evidence="13" id="KW-1185">Reference proteome</keyword>
<name>A0ABY8EEH4_9FIRM</name>
<dbReference type="PRINTS" id="PR01900">
    <property type="entry name" value="YIDCPROTEIN"/>
</dbReference>
<keyword evidence="4 9" id="KW-0812">Transmembrane</keyword>
<organism evidence="12 13">
    <name type="scientific">Tepidibacter hydrothermalis</name>
    <dbReference type="NCBI Taxonomy" id="3036126"/>
    <lineage>
        <taxon>Bacteria</taxon>
        <taxon>Bacillati</taxon>
        <taxon>Bacillota</taxon>
        <taxon>Clostridia</taxon>
        <taxon>Peptostreptococcales</taxon>
        <taxon>Peptostreptococcaceae</taxon>
        <taxon>Tepidibacter</taxon>
    </lineage>
</organism>
<keyword evidence="3" id="KW-1003">Cell membrane</keyword>
<evidence type="ECO:0000256" key="8">
    <source>
        <dbReference type="ARBA" id="ARBA00023186"/>
    </source>
</evidence>
<accession>A0ABY8EEH4</accession>
<keyword evidence="8" id="KW-0143">Chaperone</keyword>
<keyword evidence="5" id="KW-0653">Protein transport</keyword>
<dbReference type="EMBL" id="CP120733">
    <property type="protein sequence ID" value="WFD10285.1"/>
    <property type="molecule type" value="Genomic_DNA"/>
</dbReference>